<gene>
    <name evidence="4" type="ORF">PENSOL_c020G09512</name>
</gene>
<dbReference type="Pfam" id="PF12937">
    <property type="entry name" value="F-box-like"/>
    <property type="match status" value="1"/>
</dbReference>
<accession>A0A1V6R1Z5</accession>
<evidence type="ECO:0000313" key="4">
    <source>
        <dbReference type="EMBL" id="OQD95498.1"/>
    </source>
</evidence>
<dbReference type="EMBL" id="MDYO01000020">
    <property type="protein sequence ID" value="OQD95498.1"/>
    <property type="molecule type" value="Genomic_DNA"/>
</dbReference>
<dbReference type="InterPro" id="IPR046676">
    <property type="entry name" value="DUF6546"/>
</dbReference>
<name>A0A1V6R1Z5_9EURO</name>
<dbReference type="AlphaFoldDB" id="A0A1V6R1Z5"/>
<evidence type="ECO:0000259" key="3">
    <source>
        <dbReference type="Pfam" id="PF20183"/>
    </source>
</evidence>
<dbReference type="InterPro" id="IPR001810">
    <property type="entry name" value="F-box_dom"/>
</dbReference>
<sequence length="458" mass="52168">MAATLPLETLRQIFSYLEGDLAPYACVCGQWQLAAEQLTFANLHLNSVDLEDFRQIAFSSHSVNRCFHLRRVYFEVAIPEYSIAARGHYENQNDRDGNSKVFTQAITSLFEILSLWPDADRHQMSLQIYAMSPSDLEAEMDRTVRRIRLQRCYAFPKEELLHRRYERSYLQLTEIPLPNVRCITSLNVLGYGRFRNISPGSVSEMVAHLPRLDTIIAEIRDRPRRGAAASESLGDFPSATWPSSLRHLRLECETSQRYGVNFSPLSNPAPKSMCLALHRLTQQLKTVDLSQIMIDPEFFWPVNANGTTPSWPNLTEIKIRYRYAQNLLCALENFARDSSRVSRNGSVGPRDDRQETSSRRLLSKQLDELYLAAGRAAQYMPRLNSMVLDISISYPFGSHYYFRYDATSGTATWARSSDYRPSDEAQEAWDFAARCHGNAQVSVEFHSTQDSASGSSAL</sequence>
<feature type="domain" description="F-box" evidence="2">
    <location>
        <begin position="3"/>
        <end position="36"/>
    </location>
</feature>
<feature type="domain" description="DUF6546" evidence="3">
    <location>
        <begin position="363"/>
        <end position="450"/>
    </location>
</feature>
<evidence type="ECO:0000259" key="2">
    <source>
        <dbReference type="Pfam" id="PF12937"/>
    </source>
</evidence>
<keyword evidence="5" id="KW-1185">Reference proteome</keyword>
<comment type="caution">
    <text evidence="4">The sequence shown here is derived from an EMBL/GenBank/DDBJ whole genome shotgun (WGS) entry which is preliminary data.</text>
</comment>
<feature type="compositionally biased region" description="Basic and acidic residues" evidence="1">
    <location>
        <begin position="349"/>
        <end position="358"/>
    </location>
</feature>
<dbReference type="Proteomes" id="UP000191612">
    <property type="component" value="Unassembled WGS sequence"/>
</dbReference>
<proteinExistence type="predicted"/>
<evidence type="ECO:0000313" key="5">
    <source>
        <dbReference type="Proteomes" id="UP000191612"/>
    </source>
</evidence>
<dbReference type="Pfam" id="PF20183">
    <property type="entry name" value="DUF6546"/>
    <property type="match status" value="1"/>
</dbReference>
<evidence type="ECO:0000256" key="1">
    <source>
        <dbReference type="SAM" id="MobiDB-lite"/>
    </source>
</evidence>
<feature type="region of interest" description="Disordered" evidence="1">
    <location>
        <begin position="340"/>
        <end position="359"/>
    </location>
</feature>
<dbReference type="STRING" id="60172.A0A1V6R1Z5"/>
<reference evidence="5" key="1">
    <citation type="journal article" date="2017" name="Nat. Microbiol.">
        <title>Global analysis of biosynthetic gene clusters reveals vast potential of secondary metabolite production in Penicillium species.</title>
        <authorList>
            <person name="Nielsen J.C."/>
            <person name="Grijseels S."/>
            <person name="Prigent S."/>
            <person name="Ji B."/>
            <person name="Dainat J."/>
            <person name="Nielsen K.F."/>
            <person name="Frisvad J.C."/>
            <person name="Workman M."/>
            <person name="Nielsen J."/>
        </authorList>
    </citation>
    <scope>NUCLEOTIDE SEQUENCE [LARGE SCALE GENOMIC DNA]</scope>
    <source>
        <strain evidence="5">IBT 29525</strain>
    </source>
</reference>
<protein>
    <submittedName>
        <fullName evidence="4">Uncharacterized protein</fullName>
    </submittedName>
</protein>
<organism evidence="4 5">
    <name type="scientific">Penicillium solitum</name>
    <dbReference type="NCBI Taxonomy" id="60172"/>
    <lineage>
        <taxon>Eukaryota</taxon>
        <taxon>Fungi</taxon>
        <taxon>Dikarya</taxon>
        <taxon>Ascomycota</taxon>
        <taxon>Pezizomycotina</taxon>
        <taxon>Eurotiomycetes</taxon>
        <taxon>Eurotiomycetidae</taxon>
        <taxon>Eurotiales</taxon>
        <taxon>Aspergillaceae</taxon>
        <taxon>Penicillium</taxon>
    </lineage>
</organism>